<dbReference type="Gene3D" id="3.20.20.80">
    <property type="entry name" value="Glycosidases"/>
    <property type="match status" value="1"/>
</dbReference>
<sequence>MQSPHSRPTATARRLTLAVATALAAALTCPTLASASSPTPTATSSASQEGWLSFTVSGEDAGTRIYSSGVPGGGRLVSYWQMPGQDSTASSHRLTFTIQEDVVLARAARLIDGTMVPAAGSDKAITTERTGSATTVTVVSDGTADELYLLPATAPAAAAAEDQGALNALWGKVLDLIGADSPGADGSGTGDSGSDEEPPSPAETGTPGPTASASPAQDDPEPDACSSDGAEPLEETSPAPSDDTADGGQAQDYAVSDGPSAAPTFSAQTRQQAAEASAQECDDQPADSPAAPVGVQRPDLAEGDWESGAAGDPEGIAALRKGQPAEIATTWANGGSNAITVPQLQDGGEYSKAAWNKSLIVSVSPFEAGGSWAKAARGEYDDEWRRQLTNIKTGWGGRDGNLYLSLAWELNGNWFPWAVTREETAAFHTAWARYRTLQRQILPQALLTLTFNRESNGYDGDARDLIPTGKIDAYGVDYYNHFPYAATAADFQSQLDDRDGGGGPKGFTAHRQAAAAAGVPVIVPEWDGSAKNGDSPDFMAGMYQQFRDNAGPSAGQVAAESLFEIDKDGGNWTLLSGTKMPQSAEAYARLWGQGTDSGTGVDL</sequence>
<keyword evidence="1 3" id="KW-0378">Hydrolase</keyword>
<accession>A0ABP9HER4</accession>
<feature type="active site" description="Nucleophile" evidence="3">
    <location>
        <position position="525"/>
    </location>
</feature>
<proteinExistence type="inferred from homology"/>
<comment type="caution">
    <text evidence="7">The sequence shown here is derived from an EMBL/GenBank/DDBJ whole genome shotgun (WGS) entry which is preliminary data.</text>
</comment>
<feature type="signal peptide" evidence="5">
    <location>
        <begin position="1"/>
        <end position="35"/>
    </location>
</feature>
<evidence type="ECO:0000256" key="3">
    <source>
        <dbReference type="PROSITE-ProRule" id="PRU01100"/>
    </source>
</evidence>
<comment type="similarity">
    <text evidence="3">Belongs to the glycosyl hydrolase 26 family.</text>
</comment>
<dbReference type="EMBL" id="BAABIL010000112">
    <property type="protein sequence ID" value="GAA4968838.1"/>
    <property type="molecule type" value="Genomic_DNA"/>
</dbReference>
<evidence type="ECO:0000256" key="2">
    <source>
        <dbReference type="ARBA" id="ARBA00023295"/>
    </source>
</evidence>
<reference evidence="8" key="1">
    <citation type="journal article" date="2019" name="Int. J. Syst. Evol. Microbiol.">
        <title>The Global Catalogue of Microorganisms (GCM) 10K type strain sequencing project: providing services to taxonomists for standard genome sequencing and annotation.</title>
        <authorList>
            <consortium name="The Broad Institute Genomics Platform"/>
            <consortium name="The Broad Institute Genome Sequencing Center for Infectious Disease"/>
            <person name="Wu L."/>
            <person name="Ma J."/>
        </authorList>
    </citation>
    <scope>NUCLEOTIDE SEQUENCE [LARGE SCALE GENOMIC DNA]</scope>
    <source>
        <strain evidence="8">JCM 18126</strain>
    </source>
</reference>
<organism evidence="7 8">
    <name type="scientific">Kineococcus glutinatus</name>
    <dbReference type="NCBI Taxonomy" id="1070872"/>
    <lineage>
        <taxon>Bacteria</taxon>
        <taxon>Bacillati</taxon>
        <taxon>Actinomycetota</taxon>
        <taxon>Actinomycetes</taxon>
        <taxon>Kineosporiales</taxon>
        <taxon>Kineosporiaceae</taxon>
        <taxon>Kineococcus</taxon>
    </lineage>
</organism>
<dbReference type="InterPro" id="IPR022790">
    <property type="entry name" value="GH26_dom"/>
</dbReference>
<keyword evidence="2 3" id="KW-0326">Glycosidase</keyword>
<evidence type="ECO:0000259" key="6">
    <source>
        <dbReference type="PROSITE" id="PS51764"/>
    </source>
</evidence>
<feature type="chain" id="PRO_5045044828" description="GH26 domain-containing protein" evidence="5">
    <location>
        <begin position="36"/>
        <end position="603"/>
    </location>
</feature>
<dbReference type="Proteomes" id="UP001501195">
    <property type="component" value="Unassembled WGS sequence"/>
</dbReference>
<dbReference type="SUPFAM" id="SSF51445">
    <property type="entry name" value="(Trans)glycosidases"/>
    <property type="match status" value="1"/>
</dbReference>
<evidence type="ECO:0000256" key="5">
    <source>
        <dbReference type="SAM" id="SignalP"/>
    </source>
</evidence>
<dbReference type="InterPro" id="IPR017853">
    <property type="entry name" value="GH"/>
</dbReference>
<keyword evidence="5" id="KW-0732">Signal</keyword>
<dbReference type="RefSeq" id="WP_345711176.1">
    <property type="nucleotide sequence ID" value="NZ_BAABIL010000112.1"/>
</dbReference>
<name>A0ABP9HER4_9ACTN</name>
<gene>
    <name evidence="7" type="ORF">GCM10023225_08950</name>
</gene>
<protein>
    <recommendedName>
        <fullName evidence="6">GH26 domain-containing protein</fullName>
    </recommendedName>
</protein>
<keyword evidence="8" id="KW-1185">Reference proteome</keyword>
<feature type="region of interest" description="Disordered" evidence="4">
    <location>
        <begin position="180"/>
        <end position="315"/>
    </location>
</feature>
<dbReference type="PROSITE" id="PS51764">
    <property type="entry name" value="GH26"/>
    <property type="match status" value="1"/>
</dbReference>
<evidence type="ECO:0000313" key="8">
    <source>
        <dbReference type="Proteomes" id="UP001501195"/>
    </source>
</evidence>
<feature type="domain" description="GH26" evidence="6">
    <location>
        <begin position="245"/>
        <end position="587"/>
    </location>
</feature>
<feature type="active site" description="Proton donor" evidence="3">
    <location>
        <position position="409"/>
    </location>
</feature>
<feature type="compositionally biased region" description="Polar residues" evidence="4">
    <location>
        <begin position="263"/>
        <end position="274"/>
    </location>
</feature>
<evidence type="ECO:0000256" key="4">
    <source>
        <dbReference type="SAM" id="MobiDB-lite"/>
    </source>
</evidence>
<evidence type="ECO:0000256" key="1">
    <source>
        <dbReference type="ARBA" id="ARBA00022801"/>
    </source>
</evidence>
<evidence type="ECO:0000313" key="7">
    <source>
        <dbReference type="EMBL" id="GAA4968838.1"/>
    </source>
</evidence>